<evidence type="ECO:0000256" key="1">
    <source>
        <dbReference type="ARBA" id="ARBA00022670"/>
    </source>
</evidence>
<keyword evidence="1" id="KW-0645">Protease</keyword>
<feature type="domain" description="Peptidase A2" evidence="10">
    <location>
        <begin position="706"/>
        <end position="790"/>
    </location>
</feature>
<feature type="compositionally biased region" description="Acidic residues" evidence="8">
    <location>
        <begin position="255"/>
        <end position="266"/>
    </location>
</feature>
<dbReference type="InterPro" id="IPR001995">
    <property type="entry name" value="Peptidase_A2_cat"/>
</dbReference>
<dbReference type="SUPFAM" id="SSF50630">
    <property type="entry name" value="Acid proteases"/>
    <property type="match status" value="1"/>
</dbReference>
<evidence type="ECO:0000256" key="5">
    <source>
        <dbReference type="ARBA" id="ARBA00022801"/>
    </source>
</evidence>
<dbReference type="InterPro" id="IPR029054">
    <property type="entry name" value="dUTPase-like"/>
</dbReference>
<dbReference type="EMBL" id="JAULJE010000001">
    <property type="protein sequence ID" value="KAK1346492.1"/>
    <property type="molecule type" value="Genomic_DNA"/>
</dbReference>
<dbReference type="InterPro" id="IPR001878">
    <property type="entry name" value="Znf_CCHC"/>
</dbReference>
<dbReference type="SUPFAM" id="SSF57756">
    <property type="entry name" value="Retrovirus zinc finger-like domains"/>
    <property type="match status" value="1"/>
</dbReference>
<keyword evidence="9" id="KW-1133">Transmembrane helix</keyword>
<dbReference type="Gene3D" id="1.10.1200.30">
    <property type="match status" value="1"/>
</dbReference>
<dbReference type="SUPFAM" id="SSF47353">
    <property type="entry name" value="Retrovirus capsid dimerization domain-like"/>
    <property type="match status" value="1"/>
</dbReference>
<evidence type="ECO:0000256" key="9">
    <source>
        <dbReference type="SAM" id="Phobius"/>
    </source>
</evidence>
<keyword evidence="2" id="KW-0519">Myristate</keyword>
<protein>
    <recommendedName>
        <fullName evidence="10">Peptidase A2 domain-containing protein</fullName>
    </recommendedName>
</protein>
<evidence type="ECO:0000259" key="10">
    <source>
        <dbReference type="PROSITE" id="PS50175"/>
    </source>
</evidence>
<dbReference type="Proteomes" id="UP001177744">
    <property type="component" value="Unassembled WGS sequence"/>
</dbReference>
<dbReference type="GO" id="GO:0003676">
    <property type="term" value="F:nucleic acid binding"/>
    <property type="evidence" value="ECO:0007669"/>
    <property type="project" value="InterPro"/>
</dbReference>
<dbReference type="InterPro" id="IPR036157">
    <property type="entry name" value="dUTPase-like_sf"/>
</dbReference>
<dbReference type="Pfam" id="PF00429">
    <property type="entry name" value="TLV_coat"/>
    <property type="match status" value="1"/>
</dbReference>
<dbReference type="Pfam" id="PF02337">
    <property type="entry name" value="Gag_p10"/>
    <property type="match status" value="1"/>
</dbReference>
<dbReference type="InterPro" id="IPR010999">
    <property type="entry name" value="Retrovr_matrix"/>
</dbReference>
<feature type="transmembrane region" description="Helical" evidence="9">
    <location>
        <begin position="820"/>
        <end position="842"/>
    </location>
</feature>
<dbReference type="InterPro" id="IPR034170">
    <property type="entry name" value="Retropepsin-like_cat_dom"/>
</dbReference>
<keyword evidence="9" id="KW-0472">Membrane</keyword>
<keyword evidence="3" id="KW-0479">Metal-binding</keyword>
<keyword evidence="6" id="KW-0862">Zinc</keyword>
<keyword evidence="12" id="KW-1185">Reference proteome</keyword>
<dbReference type="Gene3D" id="4.10.60.10">
    <property type="entry name" value="Zinc finger, CCHC-type"/>
    <property type="match status" value="1"/>
</dbReference>
<organism evidence="11 12">
    <name type="scientific">Cnephaeus nilssonii</name>
    <name type="common">Northern bat</name>
    <name type="synonym">Eptesicus nilssonii</name>
    <dbReference type="NCBI Taxonomy" id="3371016"/>
    <lineage>
        <taxon>Eukaryota</taxon>
        <taxon>Metazoa</taxon>
        <taxon>Chordata</taxon>
        <taxon>Craniata</taxon>
        <taxon>Vertebrata</taxon>
        <taxon>Euteleostomi</taxon>
        <taxon>Mammalia</taxon>
        <taxon>Eutheria</taxon>
        <taxon>Laurasiatheria</taxon>
        <taxon>Chiroptera</taxon>
        <taxon>Yangochiroptera</taxon>
        <taxon>Vespertilionidae</taxon>
        <taxon>Cnephaeus</taxon>
    </lineage>
</organism>
<feature type="region of interest" description="Disordered" evidence="8">
    <location>
        <begin position="514"/>
        <end position="565"/>
    </location>
</feature>
<gene>
    <name evidence="11" type="ORF">QTO34_000348</name>
</gene>
<feature type="non-terminal residue" evidence="11">
    <location>
        <position position="872"/>
    </location>
</feature>
<dbReference type="PROSITE" id="PS00141">
    <property type="entry name" value="ASP_PROTEASE"/>
    <property type="match status" value="1"/>
</dbReference>
<dbReference type="InterPro" id="IPR038124">
    <property type="entry name" value="B_retro_matrix_sf"/>
</dbReference>
<dbReference type="InterPro" id="IPR050195">
    <property type="entry name" value="Primate_lentivir_Gag_pol-like"/>
</dbReference>
<dbReference type="GO" id="GO:0004190">
    <property type="term" value="F:aspartic-type endopeptidase activity"/>
    <property type="evidence" value="ECO:0007669"/>
    <property type="project" value="InterPro"/>
</dbReference>
<dbReference type="CDD" id="cd07557">
    <property type="entry name" value="trimeric_dUTPase"/>
    <property type="match status" value="1"/>
</dbReference>
<dbReference type="CDD" id="cd05482">
    <property type="entry name" value="HIV_retropepsin_like"/>
    <property type="match status" value="1"/>
</dbReference>
<dbReference type="InterPro" id="IPR036875">
    <property type="entry name" value="Znf_CCHC_sf"/>
</dbReference>
<dbReference type="Gene3D" id="2.40.70.10">
    <property type="entry name" value="Acid Proteases"/>
    <property type="match status" value="1"/>
</dbReference>
<feature type="compositionally biased region" description="Polar residues" evidence="8">
    <location>
        <begin position="217"/>
        <end position="229"/>
    </location>
</feature>
<dbReference type="Pfam" id="PF19317">
    <property type="entry name" value="Gag_p24_C"/>
    <property type="match status" value="1"/>
</dbReference>
<feature type="region of interest" description="Disordered" evidence="8">
    <location>
        <begin position="354"/>
        <end position="374"/>
    </location>
</feature>
<dbReference type="InterPro" id="IPR033704">
    <property type="entry name" value="dUTPase_trimeric"/>
</dbReference>
<keyword evidence="7" id="KW-0449">Lipoprotein</keyword>
<dbReference type="GO" id="GO:0006508">
    <property type="term" value="P:proteolysis"/>
    <property type="evidence" value="ECO:0007669"/>
    <property type="project" value="UniProtKB-KW"/>
</dbReference>
<dbReference type="InterPro" id="IPR008916">
    <property type="entry name" value="Retrov_capsid_C"/>
</dbReference>
<dbReference type="AlphaFoldDB" id="A0AA40IB87"/>
<dbReference type="SUPFAM" id="SSF47836">
    <property type="entry name" value="Retroviral matrix proteins"/>
    <property type="match status" value="1"/>
</dbReference>
<evidence type="ECO:0000256" key="6">
    <source>
        <dbReference type="ARBA" id="ARBA00022833"/>
    </source>
</evidence>
<comment type="caution">
    <text evidence="11">The sequence shown here is derived from an EMBL/GenBank/DDBJ whole genome shotgun (WGS) entry which is preliminary data.</text>
</comment>
<dbReference type="InterPro" id="IPR003322">
    <property type="entry name" value="B_retro_matrix"/>
</dbReference>
<feature type="compositionally biased region" description="Basic and acidic residues" evidence="8">
    <location>
        <begin position="354"/>
        <end position="372"/>
    </location>
</feature>
<dbReference type="GO" id="GO:0005198">
    <property type="term" value="F:structural molecule activity"/>
    <property type="evidence" value="ECO:0007669"/>
    <property type="project" value="InterPro"/>
</dbReference>
<evidence type="ECO:0000313" key="12">
    <source>
        <dbReference type="Proteomes" id="UP001177744"/>
    </source>
</evidence>
<dbReference type="SUPFAM" id="SSF51283">
    <property type="entry name" value="dUTPase-like"/>
    <property type="match status" value="1"/>
</dbReference>
<dbReference type="PANTHER" id="PTHR40389:SF3">
    <property type="entry name" value="IGE-BINDING PROTEIN"/>
    <property type="match status" value="1"/>
</dbReference>
<dbReference type="InterPro" id="IPR021109">
    <property type="entry name" value="Peptidase_aspartic_dom_sf"/>
</dbReference>
<dbReference type="Pfam" id="PF00692">
    <property type="entry name" value="dUTPase"/>
    <property type="match status" value="1"/>
</dbReference>
<evidence type="ECO:0000256" key="2">
    <source>
        <dbReference type="ARBA" id="ARBA00022707"/>
    </source>
</evidence>
<feature type="region of interest" description="Disordered" evidence="8">
    <location>
        <begin position="91"/>
        <end position="152"/>
    </location>
</feature>
<keyword evidence="5" id="KW-0378">Hydrolase</keyword>
<dbReference type="InterPro" id="IPR001969">
    <property type="entry name" value="Aspartic_peptidase_AS"/>
</dbReference>
<evidence type="ECO:0000256" key="3">
    <source>
        <dbReference type="ARBA" id="ARBA00022723"/>
    </source>
</evidence>
<name>A0AA40IB87_CNENI</name>
<dbReference type="SMART" id="SM00343">
    <property type="entry name" value="ZnF_C2HC"/>
    <property type="match status" value="2"/>
</dbReference>
<dbReference type="PANTHER" id="PTHR40389">
    <property type="entry name" value="ENDOGENOUS RETROVIRUS GROUP K MEMBER 24 GAG POLYPROTEIN-RELATED"/>
    <property type="match status" value="1"/>
</dbReference>
<dbReference type="InterPro" id="IPR008919">
    <property type="entry name" value="Retrov_capsid_N"/>
</dbReference>
<accession>A0AA40IB87</accession>
<sequence length="872" mass="96460">MRGVRVKRKDLRHFFSFIHETCPWFPLEGTIDSKRWKRVGDALQDYYETFGPEKIPISAFSYWNLIHDILKVHPLDPDIKDIIKTGETVLKDSSRPSSACPSVAVDIPDDPPQKSFKEKTKKPHPTPSTEVPGIYPSLKDLNNTPFDDKLSPKDQETLDEQAAHYHDAPNPPFNFDPIRQAKVSLTQDISSLKEILQQKREHLQLIKEVQALEAELTTLSTNPNPSKTIPKNPKSKTTLHAFPVTRSQGSRPTVVEEEDNLPEESSESQKQNPDSDNEASDTEDPNPSQSDTSEQKYRRLNLKHLKDLKAAVSNYGPTAPFTITLLESLTRATLSGGDYVLWGTDFVENCRETAQRNNESKNSRSWTRDKLLGRPPYETNEVQAKFPPGLLAQIQVAGLKAWRRLPPKDSATTSLTKIRQGADEPYSDFISRLTDAAERLVGEGTSHAIGLAIGAALKSFTQEKQPNTQQKTCFNCKQPGPFIKDCPSGKQPRTPPKTVCPRCRRGLHWANECHSKTNIEGKTLPPRQGNSSRGQPPAPEPGTEPRGHQVRPATDSSRPGISSLCRATPGSAGLDLCSASDTILIPDQGIQLISTEAFGPLPPETFGLILGRGSSSLAGLQVTPGVVDNDYTGQITILASAPSGPISISKGQRIAQLILLPLNSTNKSNIQQPRLDSAFGSSDIYWVQQITTERPLLTLKLDGKIFKGLVDTGADATVISTRYWPPSWPCEVSVTHLKGIGQSTNPKQSAKILTWKDTEGNSGQVQPYIVPGLTEQCCFYANKSGIVRDKIKKLQEDLVKRRKELFENPLWSGLNGLLPYLLPILGPLVGFLLILTFGPWAFRKITDLVKQQIDSALAKPIQVHYQHLEMAD</sequence>
<feature type="compositionally biased region" description="Acidic residues" evidence="8">
    <location>
        <begin position="275"/>
        <end position="284"/>
    </location>
</feature>
<dbReference type="Pfam" id="PF00607">
    <property type="entry name" value="Gag_p24"/>
    <property type="match status" value="1"/>
</dbReference>
<keyword evidence="4" id="KW-0863">Zinc-finger</keyword>
<evidence type="ECO:0000256" key="7">
    <source>
        <dbReference type="ARBA" id="ARBA00023288"/>
    </source>
</evidence>
<dbReference type="InterPro" id="IPR018154">
    <property type="entry name" value="TLV/ENV_coat_polyprotein"/>
</dbReference>
<reference evidence="11" key="1">
    <citation type="submission" date="2023-06" db="EMBL/GenBank/DDBJ databases">
        <title>Reference genome for the Northern bat (Eptesicus nilssonii), a most northern bat species.</title>
        <authorList>
            <person name="Laine V.N."/>
            <person name="Pulliainen A.T."/>
            <person name="Lilley T.M."/>
        </authorList>
    </citation>
    <scope>NUCLEOTIDE SEQUENCE</scope>
    <source>
        <strain evidence="11">BLF_Eptnil</strain>
        <tissue evidence="11">Kidney</tissue>
    </source>
</reference>
<dbReference type="Gene3D" id="1.10.150.490">
    <property type="entry name" value="Retroviral GAG p10 protein"/>
    <property type="match status" value="1"/>
</dbReference>
<dbReference type="SUPFAM" id="SSF47943">
    <property type="entry name" value="Retrovirus capsid protein, N-terminal core domain"/>
    <property type="match status" value="1"/>
</dbReference>
<dbReference type="Gene3D" id="2.70.40.10">
    <property type="match status" value="1"/>
</dbReference>
<keyword evidence="9" id="KW-0812">Transmembrane</keyword>
<proteinExistence type="predicted"/>
<evidence type="ECO:0000256" key="8">
    <source>
        <dbReference type="SAM" id="MobiDB-lite"/>
    </source>
</evidence>
<dbReference type="Gene3D" id="1.10.287.210">
    <property type="match status" value="1"/>
</dbReference>
<dbReference type="GO" id="GO:0008270">
    <property type="term" value="F:zinc ion binding"/>
    <property type="evidence" value="ECO:0007669"/>
    <property type="project" value="UniProtKB-KW"/>
</dbReference>
<dbReference type="Pfam" id="PF14787">
    <property type="entry name" value="zf-CCHC_5"/>
    <property type="match status" value="1"/>
</dbReference>
<evidence type="ECO:0000256" key="4">
    <source>
        <dbReference type="ARBA" id="ARBA00022771"/>
    </source>
</evidence>
<evidence type="ECO:0000313" key="11">
    <source>
        <dbReference type="EMBL" id="KAK1346492.1"/>
    </source>
</evidence>
<feature type="region of interest" description="Disordered" evidence="8">
    <location>
        <begin position="217"/>
        <end position="295"/>
    </location>
</feature>
<dbReference type="Gene3D" id="1.10.375.10">
    <property type="entry name" value="Human Immunodeficiency Virus Type 1 Capsid Protein"/>
    <property type="match status" value="1"/>
</dbReference>
<dbReference type="InterPro" id="IPR045345">
    <property type="entry name" value="Gag_p24_C"/>
</dbReference>
<dbReference type="GO" id="GO:0075523">
    <property type="term" value="P:viral translational frameshifting"/>
    <property type="evidence" value="ECO:0007669"/>
    <property type="project" value="UniProtKB-KW"/>
</dbReference>
<dbReference type="PROSITE" id="PS50175">
    <property type="entry name" value="ASP_PROT_RETROV"/>
    <property type="match status" value="1"/>
</dbReference>